<reference evidence="1" key="1">
    <citation type="submission" date="2017-02" db="EMBL/GenBank/DDBJ databases">
        <title>Delving into the versatile metabolic prowess of the omnipresent phylum Bacteroidetes.</title>
        <authorList>
            <person name="Nobu M.K."/>
            <person name="Mei R."/>
            <person name="Narihiro T."/>
            <person name="Kuroda K."/>
            <person name="Liu W.-T."/>
        </authorList>
    </citation>
    <scope>NUCLEOTIDE SEQUENCE</scope>
    <source>
        <strain evidence="1">ADurb.Bin276</strain>
    </source>
</reference>
<gene>
    <name evidence="1" type="ORF">BWY41_00290</name>
</gene>
<protein>
    <submittedName>
        <fullName evidence="1">Uncharacterized protein</fullName>
    </submittedName>
</protein>
<organism evidence="1">
    <name type="scientific">Candidatus Atribacter allofermentans</name>
    <dbReference type="NCBI Taxonomy" id="1852833"/>
    <lineage>
        <taxon>Bacteria</taxon>
        <taxon>Pseudomonadati</taxon>
        <taxon>Atribacterota</taxon>
        <taxon>Atribacteria</taxon>
        <taxon>Atribacterales</taxon>
        <taxon>Atribacteraceae</taxon>
        <taxon>Atribacter</taxon>
    </lineage>
</organism>
<evidence type="ECO:0000313" key="1">
    <source>
        <dbReference type="EMBL" id="OQA61338.1"/>
    </source>
</evidence>
<dbReference type="Proteomes" id="UP000485569">
    <property type="component" value="Unassembled WGS sequence"/>
</dbReference>
<name>A0A1V5T3P6_9BACT</name>
<dbReference type="AlphaFoldDB" id="A0A1V5T3P6"/>
<comment type="caution">
    <text evidence="1">The sequence shown here is derived from an EMBL/GenBank/DDBJ whole genome shotgun (WGS) entry which is preliminary data.</text>
</comment>
<dbReference type="EMBL" id="MWBQ01000021">
    <property type="protein sequence ID" value="OQA61338.1"/>
    <property type="molecule type" value="Genomic_DNA"/>
</dbReference>
<sequence length="100" mass="11567">MIKISDIINLIKKSLKKFKTWYHHDRETKWYAVGFAVALWFYLLSENYAQVGYSWQKVWNHSTIIPITTTQQTLPGDTIPGAILEEIKPIDNDKTVKGGN</sequence>
<proteinExistence type="predicted"/>
<accession>A0A1V5T3P6</accession>